<accession>A0ACB8RMW6</accession>
<organism evidence="1 2">
    <name type="scientific">Auriscalpium vulgare</name>
    <dbReference type="NCBI Taxonomy" id="40419"/>
    <lineage>
        <taxon>Eukaryota</taxon>
        <taxon>Fungi</taxon>
        <taxon>Dikarya</taxon>
        <taxon>Basidiomycota</taxon>
        <taxon>Agaricomycotina</taxon>
        <taxon>Agaricomycetes</taxon>
        <taxon>Russulales</taxon>
        <taxon>Auriscalpiaceae</taxon>
        <taxon>Auriscalpium</taxon>
    </lineage>
</organism>
<name>A0ACB8RMW6_9AGAM</name>
<evidence type="ECO:0000313" key="1">
    <source>
        <dbReference type="EMBL" id="KAI0045453.1"/>
    </source>
</evidence>
<gene>
    <name evidence="1" type="ORF">FA95DRAFT_123487</name>
</gene>
<keyword evidence="2" id="KW-1185">Reference proteome</keyword>
<dbReference type="Proteomes" id="UP000814033">
    <property type="component" value="Unassembled WGS sequence"/>
</dbReference>
<comment type="caution">
    <text evidence="1">The sequence shown here is derived from an EMBL/GenBank/DDBJ whole genome shotgun (WGS) entry which is preliminary data.</text>
</comment>
<proteinExistence type="predicted"/>
<sequence length="272" mass="30902">MSYGTPDWQKWALSEEEGIAHINLAYENDIQTFDTADLYLNGLSEVVLGKAINRLNLPREEIVIMTKVCTQFSYHCRTPRITRPRGDRRNALHDVVKAGYVRYIGMSSCWAWQFHAMQNYAITHNLTLFISMQNYYNLLYREEEREMPTLNVRFFSITAILRSCKFCMLRLQHFGIGALAWSPVARGALTRPVGGGADSVRTGNDRSVNNYTKEPGNQVVVQHVEELAKKYNKSMAQIGLAWMLSKDVVSAPIVGTTSLEKLTVLSGRWTLS</sequence>
<evidence type="ECO:0000313" key="2">
    <source>
        <dbReference type="Proteomes" id="UP000814033"/>
    </source>
</evidence>
<reference evidence="1" key="1">
    <citation type="submission" date="2021-02" db="EMBL/GenBank/DDBJ databases">
        <authorList>
            <consortium name="DOE Joint Genome Institute"/>
            <person name="Ahrendt S."/>
            <person name="Looney B.P."/>
            <person name="Miyauchi S."/>
            <person name="Morin E."/>
            <person name="Drula E."/>
            <person name="Courty P.E."/>
            <person name="Chicoki N."/>
            <person name="Fauchery L."/>
            <person name="Kohler A."/>
            <person name="Kuo A."/>
            <person name="Labutti K."/>
            <person name="Pangilinan J."/>
            <person name="Lipzen A."/>
            <person name="Riley R."/>
            <person name="Andreopoulos W."/>
            <person name="He G."/>
            <person name="Johnson J."/>
            <person name="Barry K.W."/>
            <person name="Grigoriev I.V."/>
            <person name="Nagy L."/>
            <person name="Hibbett D."/>
            <person name="Henrissat B."/>
            <person name="Matheny P.B."/>
            <person name="Labbe J."/>
            <person name="Martin F."/>
        </authorList>
    </citation>
    <scope>NUCLEOTIDE SEQUENCE</scope>
    <source>
        <strain evidence="1">FP105234-sp</strain>
    </source>
</reference>
<reference evidence="1" key="2">
    <citation type="journal article" date="2022" name="New Phytol.">
        <title>Evolutionary transition to the ectomycorrhizal habit in the genomes of a hyperdiverse lineage of mushroom-forming fungi.</title>
        <authorList>
            <person name="Looney B."/>
            <person name="Miyauchi S."/>
            <person name="Morin E."/>
            <person name="Drula E."/>
            <person name="Courty P.E."/>
            <person name="Kohler A."/>
            <person name="Kuo A."/>
            <person name="LaButti K."/>
            <person name="Pangilinan J."/>
            <person name="Lipzen A."/>
            <person name="Riley R."/>
            <person name="Andreopoulos W."/>
            <person name="He G."/>
            <person name="Johnson J."/>
            <person name="Nolan M."/>
            <person name="Tritt A."/>
            <person name="Barry K.W."/>
            <person name="Grigoriev I.V."/>
            <person name="Nagy L.G."/>
            <person name="Hibbett D."/>
            <person name="Henrissat B."/>
            <person name="Matheny P.B."/>
            <person name="Labbe J."/>
            <person name="Martin F.M."/>
        </authorList>
    </citation>
    <scope>NUCLEOTIDE SEQUENCE</scope>
    <source>
        <strain evidence="1">FP105234-sp</strain>
    </source>
</reference>
<protein>
    <submittedName>
        <fullName evidence="1">Aldo/keto reductase</fullName>
    </submittedName>
</protein>
<dbReference type="EMBL" id="MU275951">
    <property type="protein sequence ID" value="KAI0045453.1"/>
    <property type="molecule type" value="Genomic_DNA"/>
</dbReference>